<dbReference type="EMBL" id="BAUW01000031">
    <property type="protein sequence ID" value="GAE45854.1"/>
    <property type="molecule type" value="Genomic_DNA"/>
</dbReference>
<feature type="compositionally biased region" description="Low complexity" evidence="5">
    <location>
        <begin position="123"/>
        <end position="142"/>
    </location>
</feature>
<feature type="region of interest" description="Disordered" evidence="5">
    <location>
        <begin position="84"/>
        <end position="143"/>
    </location>
</feature>
<comment type="caution">
    <text evidence="7">The sequence shown here is derived from an EMBL/GenBank/DDBJ whole genome shotgun (WGS) entry which is preliminary data.</text>
</comment>
<reference evidence="7 8" key="1">
    <citation type="submission" date="2013-12" db="EMBL/GenBank/DDBJ databases">
        <title>NBRP : Genome information of microbial organism related human and environment.</title>
        <authorList>
            <person name="Hattori M."/>
            <person name="Oshima K."/>
            <person name="Inaba H."/>
            <person name="Suda W."/>
            <person name="Sakamoto M."/>
            <person name="Iino T."/>
            <person name="Kitahara M."/>
            <person name="Oshida Y."/>
            <person name="Iida T."/>
            <person name="Kudo T."/>
            <person name="Itoh T."/>
            <person name="Ahmed I."/>
            <person name="Ohkuma M."/>
        </authorList>
    </citation>
    <scope>NUCLEOTIDE SEQUENCE [LARGE SCALE GENOMIC DNA]</scope>
    <source>
        <strain evidence="7 8">JCM 21738</strain>
    </source>
</reference>
<dbReference type="GO" id="GO:0005737">
    <property type="term" value="C:cytoplasm"/>
    <property type="evidence" value="ECO:0007669"/>
    <property type="project" value="TreeGrafter"/>
</dbReference>
<keyword evidence="4" id="KW-0012">Acyltransferase</keyword>
<keyword evidence="2 7" id="KW-0808">Transferase</keyword>
<dbReference type="PANTHER" id="PTHR43178:SF5">
    <property type="entry name" value="LIPOAMIDE ACYLTRANSFERASE COMPONENT OF BRANCHED-CHAIN ALPHA-KETO ACID DEHYDROGENASE COMPLEX, MITOCHONDRIAL"/>
    <property type="match status" value="1"/>
</dbReference>
<dbReference type="CDD" id="cd06849">
    <property type="entry name" value="lipoyl_domain"/>
    <property type="match status" value="1"/>
</dbReference>
<dbReference type="GO" id="GO:0016407">
    <property type="term" value="F:acetyltransferase activity"/>
    <property type="evidence" value="ECO:0007669"/>
    <property type="project" value="TreeGrafter"/>
</dbReference>
<evidence type="ECO:0000256" key="3">
    <source>
        <dbReference type="ARBA" id="ARBA00022823"/>
    </source>
</evidence>
<dbReference type="GO" id="GO:0031405">
    <property type="term" value="F:lipoic acid binding"/>
    <property type="evidence" value="ECO:0007669"/>
    <property type="project" value="TreeGrafter"/>
</dbReference>
<dbReference type="PANTHER" id="PTHR43178">
    <property type="entry name" value="DIHYDROLIPOAMIDE ACETYLTRANSFERASE COMPONENT OF PYRUVATE DEHYDROGENASE COMPLEX"/>
    <property type="match status" value="1"/>
</dbReference>
<dbReference type="Proteomes" id="UP000018949">
    <property type="component" value="Unassembled WGS sequence"/>
</dbReference>
<dbReference type="InterPro" id="IPR011053">
    <property type="entry name" value="Single_hybrid_motif"/>
</dbReference>
<dbReference type="SUPFAM" id="SSF51230">
    <property type="entry name" value="Single hybrid motif"/>
    <property type="match status" value="1"/>
</dbReference>
<evidence type="ECO:0000313" key="7">
    <source>
        <dbReference type="EMBL" id="GAE45854.1"/>
    </source>
</evidence>
<dbReference type="PROSITE" id="PS50968">
    <property type="entry name" value="BIOTINYL_LIPOYL"/>
    <property type="match status" value="1"/>
</dbReference>
<accession>W4RQI0</accession>
<comment type="cofactor">
    <cofactor evidence="1">
        <name>(R)-lipoate</name>
        <dbReference type="ChEBI" id="CHEBI:83088"/>
    </cofactor>
</comment>
<proteinExistence type="predicted"/>
<keyword evidence="7" id="KW-0670">Pyruvate</keyword>
<evidence type="ECO:0000256" key="1">
    <source>
        <dbReference type="ARBA" id="ARBA00001938"/>
    </source>
</evidence>
<evidence type="ECO:0000256" key="5">
    <source>
        <dbReference type="SAM" id="MobiDB-lite"/>
    </source>
</evidence>
<protein>
    <submittedName>
        <fullName evidence="7">Dihydrolipoamide acetyltransferase component of pyruvate dehydrogenase complex</fullName>
    </submittedName>
</protein>
<dbReference type="Gene3D" id="2.40.50.100">
    <property type="match status" value="1"/>
</dbReference>
<dbReference type="InterPro" id="IPR000089">
    <property type="entry name" value="Biotin_lipoyl"/>
</dbReference>
<dbReference type="AlphaFoldDB" id="W4RQI0"/>
<gene>
    <name evidence="7" type="ORF">JCM21738_2701</name>
</gene>
<keyword evidence="8" id="KW-1185">Reference proteome</keyword>
<evidence type="ECO:0000256" key="2">
    <source>
        <dbReference type="ARBA" id="ARBA00022679"/>
    </source>
</evidence>
<dbReference type="FunFam" id="2.40.50.100:FF:000055">
    <property type="entry name" value="Dihydrolipoamide acetyltransferase component of pyruvate dehydrogenase complex"/>
    <property type="match status" value="1"/>
</dbReference>
<dbReference type="PROSITE" id="PS00189">
    <property type="entry name" value="LIPOYL"/>
    <property type="match status" value="1"/>
</dbReference>
<name>W4RQI0_9BACI</name>
<evidence type="ECO:0000259" key="6">
    <source>
        <dbReference type="PROSITE" id="PS50968"/>
    </source>
</evidence>
<feature type="compositionally biased region" description="Basic and acidic residues" evidence="5">
    <location>
        <begin position="84"/>
        <end position="104"/>
    </location>
</feature>
<dbReference type="InterPro" id="IPR003016">
    <property type="entry name" value="2-oxoA_DH_lipoyl-BS"/>
</dbReference>
<feature type="domain" description="Lipoyl-binding" evidence="6">
    <location>
        <begin position="2"/>
        <end position="77"/>
    </location>
</feature>
<dbReference type="Pfam" id="PF00364">
    <property type="entry name" value="Biotin_lipoyl"/>
    <property type="match status" value="1"/>
</dbReference>
<organism evidence="7 8">
    <name type="scientific">Mesobacillus boroniphilus JCM 21738</name>
    <dbReference type="NCBI Taxonomy" id="1294265"/>
    <lineage>
        <taxon>Bacteria</taxon>
        <taxon>Bacillati</taxon>
        <taxon>Bacillota</taxon>
        <taxon>Bacilli</taxon>
        <taxon>Bacillales</taxon>
        <taxon>Bacillaceae</taxon>
        <taxon>Mesobacillus</taxon>
    </lineage>
</organism>
<dbReference type="eggNOG" id="COG0508">
    <property type="taxonomic scope" value="Bacteria"/>
</dbReference>
<dbReference type="InterPro" id="IPR050743">
    <property type="entry name" value="2-oxoacid_DH_E2_comp"/>
</dbReference>
<keyword evidence="3" id="KW-0450">Lipoyl</keyword>
<evidence type="ECO:0000313" key="8">
    <source>
        <dbReference type="Proteomes" id="UP000018949"/>
    </source>
</evidence>
<evidence type="ECO:0000256" key="4">
    <source>
        <dbReference type="ARBA" id="ARBA00023315"/>
    </source>
</evidence>
<sequence>MAFQFKLPDIGEGIHEGEIVKWFVKPGDKVQEDDVLCEVQNDKAVVEIPSPVAGTVEEVLVDEGTVATVGQVLVTFDAPGYEDLKFKGDEEHAPAEQPKQEKTEAQVQSTLEAGQKIEKEATEAPAPAAETGAGAAAAPQAEVDPNRRIVAMHLSVNMLVKKAWIFVRLPVQARTAES</sequence>